<feature type="region of interest" description="Disordered" evidence="5">
    <location>
        <begin position="111"/>
        <end position="132"/>
    </location>
</feature>
<dbReference type="GO" id="GO:0005794">
    <property type="term" value="C:Golgi apparatus"/>
    <property type="evidence" value="ECO:0000318"/>
    <property type="project" value="GO_Central"/>
</dbReference>
<keyword evidence="3 4" id="KW-0175">Coiled coil</keyword>
<dbReference type="InterPro" id="IPR000237">
    <property type="entry name" value="GRIP_dom"/>
</dbReference>
<dbReference type="KEGG" id="hro:HELRODRAFT_191137"/>
<dbReference type="GO" id="GO:0007030">
    <property type="term" value="P:Golgi organization"/>
    <property type="evidence" value="ECO:0000318"/>
    <property type="project" value="GO_Central"/>
</dbReference>
<feature type="compositionally biased region" description="Low complexity" evidence="5">
    <location>
        <begin position="196"/>
        <end position="215"/>
    </location>
</feature>
<feature type="compositionally biased region" description="Polar residues" evidence="5">
    <location>
        <begin position="332"/>
        <end position="342"/>
    </location>
</feature>
<reference evidence="8" key="3">
    <citation type="submission" date="2015-06" db="UniProtKB">
        <authorList>
            <consortium name="EnsemblMetazoa"/>
        </authorList>
    </citation>
    <scope>IDENTIFICATION</scope>
</reference>
<dbReference type="HOGENOM" id="CLU_001835_0_0_1"/>
<feature type="region of interest" description="Disordered" evidence="5">
    <location>
        <begin position="1402"/>
        <end position="1447"/>
    </location>
</feature>
<feature type="coiled-coil region" evidence="4">
    <location>
        <begin position="37"/>
        <end position="110"/>
    </location>
</feature>
<evidence type="ECO:0000313" key="9">
    <source>
        <dbReference type="Proteomes" id="UP000015101"/>
    </source>
</evidence>
<feature type="compositionally biased region" description="Low complexity" evidence="5">
    <location>
        <begin position="1943"/>
        <end position="1953"/>
    </location>
</feature>
<feature type="region of interest" description="Disordered" evidence="5">
    <location>
        <begin position="1943"/>
        <end position="1970"/>
    </location>
</feature>
<accession>T1FSM8</accession>
<name>T1FSM8_HELRO</name>
<feature type="compositionally biased region" description="Acidic residues" evidence="5">
    <location>
        <begin position="1091"/>
        <end position="1106"/>
    </location>
</feature>
<dbReference type="InParanoid" id="T1FSM8"/>
<feature type="compositionally biased region" description="Low complexity" evidence="5">
    <location>
        <begin position="343"/>
        <end position="364"/>
    </location>
</feature>
<organism evidence="8 9">
    <name type="scientific">Helobdella robusta</name>
    <name type="common">Californian leech</name>
    <dbReference type="NCBI Taxonomy" id="6412"/>
    <lineage>
        <taxon>Eukaryota</taxon>
        <taxon>Metazoa</taxon>
        <taxon>Spiralia</taxon>
        <taxon>Lophotrochozoa</taxon>
        <taxon>Annelida</taxon>
        <taxon>Clitellata</taxon>
        <taxon>Hirudinea</taxon>
        <taxon>Rhynchobdellida</taxon>
        <taxon>Glossiphoniidae</taxon>
        <taxon>Helobdella</taxon>
    </lineage>
</organism>
<feature type="region of interest" description="Disordered" evidence="5">
    <location>
        <begin position="268"/>
        <end position="366"/>
    </location>
</feature>
<feature type="compositionally biased region" description="Basic residues" evidence="5">
    <location>
        <begin position="1061"/>
        <end position="1086"/>
    </location>
</feature>
<dbReference type="OrthoDB" id="425925at2759"/>
<dbReference type="EMBL" id="AMQM01003629">
    <property type="status" value="NOT_ANNOTATED_CDS"/>
    <property type="molecule type" value="Genomic_DNA"/>
</dbReference>
<evidence type="ECO:0000256" key="4">
    <source>
        <dbReference type="SAM" id="Coils"/>
    </source>
</evidence>
<sequence>MSWLQTGLSSLTGQLGNFTREVLTEGTEEVDDLGTELKLMRSRNNELETLNAALKKEVEQLKEHIENQALQLESKELQLHHIISEYRDKLTEKERECMKLKEKEIQLTEALHHHSHHHHRESESSQNSNCELGIGDDSSEDVFFLQHKVSSLSEKIKKLETELQKYKDKATSVVGYNGSSGITTNTTTTTTTTATAALDGDSNNSGSRIGSSNDSNTKHLEETMCNHLNHHQQELASLQNTHSQNLASLKRHYGNIIDELNERIKELVTNERNANSEGGKKTNKKENDSNDDDDDGEGSTSNDPSNTDVKNEQNVERETAETTTTSSNAVNQPTTTTTQNDFNISSGSSSSSSSSKQTNNDSSSIISSLQNKLEDLEARNKKLEHDWAQVHAVDRKKTQMIEKLQSELDLTEKLRIESTQRDDADKEFEALLEENRALMEQLSQMKIKMKELNNSEQLKEAHLKRLQQQLLDQQQQLDEQQKLERQQQQLQQEADIISTANESNKDLNEYQTQIIQLKNDLMSVENERFSESEAFNQSISQLQSEVERLIDENETLNRSITELKDTSGIEIADLKAQLNMSNKKCADVELQLAETSELYAECRKIKENIELVLAAERKDREVGAVVERELLKQKSTELEKSLQQAILEADKSKSKLIEITEENTKLLEEVELLRMKKSVDVDALENDGDGRRENVEKLEAEMKVLRKKVEQLEREDSQKLSDMKMKFETLKNVNKQLEMDNKTLKSSNDSMQQHLQQLQQKHSPVRSPVNNNTPVVVVDDDISTQLTQISTLNSTVARQEDVIKTLNDKYNNILRLLQSKSLEQFGNEQVLMNLHQLQIEIDSHHQEKDHIMSILNDKSRENSNLKLEVHSLMSALSASKAAFSKQQQQQLLPPQQQTNLDVDDRAENDEMKKEAVKKLAQIIKDKDVEIEALNQKNVTLLQVLQNESTESMNNEMKRLISEREVQQQHISSLQQQTTSLRQQVNMLSNNVEEKVDECNILKVDLCKEKNACLEIKTEYVFFGVLKKLESLDRSHKLLTNQLEDKERMILKLLRELSKLKSQNKHHHHHPHHPNHHHHQGAIKKSSRNNIDDYDECDDDNNDDDNDDKLKNSGKDHNKIDDDDKDDEADDDRISECSFTIGGLDDDDDDNDNDGDADDNDEKNVVAGDGCSSGGGSRDNGGFEFPRKGIKQQIKNPKNIPKKNPKTFLNDKYIIADNSDVTESVFEKLLRERDQILQGKERKLSELRNQVLSLESEIIHLRSKLSSADTNIMQKESELTYAKKQLETANSKLGHELLIRSDHEKELTELNKRYEEKQKELSEQKQANMLLSTKLNNHNYEISELKHQIGKHSQQEISLQNEIQLLKSQLATTAATTPAAEATTPAAAAVAAATATAATAAATASSQDSSTLASDVDSNIPTTTSNIIPDQTASPSFQQTSSTSNLSEEIERLKREKESRESELVRVVMLMNQERDQLILALQFHQNEALELKNTLSRLQDREKKLMKECDRLREHLLEMEEGYNKEMLDAEAREKMLRSQLIAAEDKIQSLNQSVITDRSDLAKQTESLQNQLHSMIEQRDNALNQLSSAQETISGYSSSLSNLQMVQMEDHTEAIRAAQRLSEQMNKKEYMITALREEVHMREVELKKTEEEIRKLISSTEAKVDKVLMKSLLIGYFHAPPTSRLEAFRVIGHVLNFTSDELKNLENPEHGNKSGWIEGIFGGKKSSSSAAASLSSSQKAFNKSFSELFVSFLERESTPQASIRLPIDDIHPPNRTSSSSSSSSPFPQSSSSRQAPINPFSMPIPLTSSTPNKTHPIIVGHSSHHHHQQLLQQQQPILLTNQQIVPQIVPLIITKSSPSSSTGSNNYLISSCNSSCNSSSSSSSITTINSLSSTNITKDNNNNNNNNTNNNNINLNASKSRTGAYSSNSLISLYDGAISSSGSSSSGSSGNSSSGGGSNYGRITTDKNTSQSLKDSFVPIVIAAAVAAASNTTSGSSSSGSSKIGSIGGSGSSYRR</sequence>
<keyword evidence="2" id="KW-0333">Golgi apparatus</keyword>
<feature type="compositionally biased region" description="Low complexity" evidence="5">
    <location>
        <begin position="1991"/>
        <end position="2006"/>
    </location>
</feature>
<dbReference type="GO" id="GO:0006888">
    <property type="term" value="P:endoplasmic reticulum to Golgi vesicle-mediated transport"/>
    <property type="evidence" value="ECO:0000318"/>
    <property type="project" value="GO_Central"/>
</dbReference>
<feature type="coiled-coil region" evidence="4">
    <location>
        <begin position="142"/>
        <end position="169"/>
    </location>
</feature>
<feature type="domain" description="GRIP" evidence="6">
    <location>
        <begin position="1660"/>
        <end position="1709"/>
    </location>
</feature>
<evidence type="ECO:0000256" key="1">
    <source>
        <dbReference type="ARBA" id="ARBA00004555"/>
    </source>
</evidence>
<dbReference type="CTD" id="20211825"/>
<evidence type="ECO:0000256" key="2">
    <source>
        <dbReference type="ARBA" id="ARBA00023034"/>
    </source>
</evidence>
<feature type="compositionally biased region" description="Low complexity" evidence="5">
    <location>
        <begin position="321"/>
        <end position="331"/>
    </location>
</feature>
<dbReference type="PANTHER" id="PTHR18921">
    <property type="entry name" value="MYOSIN HEAVY CHAIN - RELATED"/>
    <property type="match status" value="1"/>
</dbReference>
<evidence type="ECO:0000256" key="3">
    <source>
        <dbReference type="ARBA" id="ARBA00023054"/>
    </source>
</evidence>
<dbReference type="GeneID" id="20211825"/>
<protein>
    <recommendedName>
        <fullName evidence="6">GRIP domain-containing protein</fullName>
    </recommendedName>
</protein>
<feature type="compositionally biased region" description="Basic and acidic residues" evidence="5">
    <location>
        <begin position="278"/>
        <end position="288"/>
    </location>
</feature>
<dbReference type="PROSITE" id="PS50913">
    <property type="entry name" value="GRIP"/>
    <property type="match status" value="1"/>
</dbReference>
<dbReference type="GO" id="GO:0031267">
    <property type="term" value="F:small GTPase binding"/>
    <property type="evidence" value="ECO:0000318"/>
    <property type="project" value="GO_Central"/>
</dbReference>
<evidence type="ECO:0000313" key="8">
    <source>
        <dbReference type="EnsemblMetazoa" id="HelroP191137"/>
    </source>
</evidence>
<dbReference type="STRING" id="6412.T1FSM8"/>
<feature type="compositionally biased region" description="Low complexity" evidence="5">
    <location>
        <begin position="1778"/>
        <end position="1793"/>
    </location>
</feature>
<feature type="region of interest" description="Disordered" evidence="5">
    <location>
        <begin position="1764"/>
        <end position="1832"/>
    </location>
</feature>
<feature type="region of interest" description="Disordered" evidence="5">
    <location>
        <begin position="1896"/>
        <end position="1916"/>
    </location>
</feature>
<feature type="coiled-coil region" evidence="4">
    <location>
        <begin position="789"/>
        <end position="847"/>
    </location>
</feature>
<dbReference type="PANTHER" id="PTHR18921:SF2">
    <property type="entry name" value="THYROID RECEPTOR-INTERACTING PROTEIN 11"/>
    <property type="match status" value="1"/>
</dbReference>
<reference evidence="9" key="1">
    <citation type="submission" date="2012-12" db="EMBL/GenBank/DDBJ databases">
        <authorList>
            <person name="Hellsten U."/>
            <person name="Grimwood J."/>
            <person name="Chapman J.A."/>
            <person name="Shapiro H."/>
            <person name="Aerts A."/>
            <person name="Otillar R.P."/>
            <person name="Terry A.Y."/>
            <person name="Boore J.L."/>
            <person name="Simakov O."/>
            <person name="Marletaz F."/>
            <person name="Cho S.-J."/>
            <person name="Edsinger-Gonzales E."/>
            <person name="Havlak P."/>
            <person name="Kuo D.-H."/>
            <person name="Larsson T."/>
            <person name="Lv J."/>
            <person name="Arendt D."/>
            <person name="Savage R."/>
            <person name="Osoegawa K."/>
            <person name="de Jong P."/>
            <person name="Lindberg D.R."/>
            <person name="Seaver E.C."/>
            <person name="Weisblat D.A."/>
            <person name="Putnam N.H."/>
            <person name="Grigoriev I.V."/>
            <person name="Rokhsar D.S."/>
        </authorList>
    </citation>
    <scope>NUCLEOTIDE SEQUENCE</scope>
</reference>
<proteinExistence type="predicted"/>
<dbReference type="RefSeq" id="XP_009014695.1">
    <property type="nucleotide sequence ID" value="XM_009016447.1"/>
</dbReference>
<gene>
    <name evidence="8" type="primary">20211825</name>
    <name evidence="7" type="ORF">HELRODRAFT_191137</name>
</gene>
<dbReference type="Proteomes" id="UP000015101">
    <property type="component" value="Unassembled WGS sequence"/>
</dbReference>
<feature type="compositionally biased region" description="Basic and acidic residues" evidence="5">
    <location>
        <begin position="1107"/>
        <end position="1121"/>
    </location>
</feature>
<dbReference type="OMA" id="NEANERC"/>
<feature type="coiled-coil region" evidence="4">
    <location>
        <begin position="628"/>
        <end position="761"/>
    </location>
</feature>
<dbReference type="eggNOG" id="ENOG502QRXC">
    <property type="taxonomic scope" value="Eukaryota"/>
</dbReference>
<feature type="compositionally biased region" description="Polar residues" evidence="5">
    <location>
        <begin position="1404"/>
        <end position="1444"/>
    </location>
</feature>
<evidence type="ECO:0000256" key="5">
    <source>
        <dbReference type="SAM" id="MobiDB-lite"/>
    </source>
</evidence>
<keyword evidence="9" id="KW-1185">Reference proteome</keyword>
<dbReference type="EMBL" id="KB096222">
    <property type="protein sequence ID" value="ESO07317.1"/>
    <property type="molecule type" value="Genomic_DNA"/>
</dbReference>
<dbReference type="EnsemblMetazoa" id="HelroT191137">
    <property type="protein sequence ID" value="HelroP191137"/>
    <property type="gene ID" value="HelroG191137"/>
</dbReference>
<feature type="coiled-coil region" evidence="4">
    <location>
        <begin position="916"/>
        <end position="990"/>
    </location>
</feature>
<feature type="region of interest" description="Disordered" evidence="5">
    <location>
        <begin position="1060"/>
        <end position="1202"/>
    </location>
</feature>
<feature type="region of interest" description="Disordered" evidence="5">
    <location>
        <begin position="1991"/>
        <end position="2017"/>
    </location>
</feature>
<feature type="compositionally biased region" description="Gly residues" evidence="5">
    <location>
        <begin position="2007"/>
        <end position="2017"/>
    </location>
</feature>
<feature type="compositionally biased region" description="Acidic residues" evidence="5">
    <location>
        <begin position="1122"/>
        <end position="1132"/>
    </location>
</feature>
<evidence type="ECO:0000259" key="6">
    <source>
        <dbReference type="PROSITE" id="PS50913"/>
    </source>
</evidence>
<reference evidence="7 9" key="2">
    <citation type="journal article" date="2013" name="Nature">
        <title>Insights into bilaterian evolution from three spiralian genomes.</title>
        <authorList>
            <person name="Simakov O."/>
            <person name="Marletaz F."/>
            <person name="Cho S.J."/>
            <person name="Edsinger-Gonzales E."/>
            <person name="Havlak P."/>
            <person name="Hellsten U."/>
            <person name="Kuo D.H."/>
            <person name="Larsson T."/>
            <person name="Lv J."/>
            <person name="Arendt D."/>
            <person name="Savage R."/>
            <person name="Osoegawa K."/>
            <person name="de Jong P."/>
            <person name="Grimwood J."/>
            <person name="Chapman J.A."/>
            <person name="Shapiro H."/>
            <person name="Aerts A."/>
            <person name="Otillar R.P."/>
            <person name="Terry A.Y."/>
            <person name="Boore J.L."/>
            <person name="Grigoriev I.V."/>
            <person name="Lindberg D.R."/>
            <person name="Seaver E.C."/>
            <person name="Weisblat D.A."/>
            <person name="Putnam N.H."/>
            <person name="Rokhsar D.S."/>
        </authorList>
    </citation>
    <scope>NUCLEOTIDE SEQUENCE</scope>
</reference>
<feature type="region of interest" description="Disordered" evidence="5">
    <location>
        <begin position="196"/>
        <end position="218"/>
    </location>
</feature>
<comment type="subcellular location">
    <subcellularLocation>
        <location evidence="1">Golgi apparatus</location>
    </subcellularLocation>
</comment>
<feature type="coiled-coil region" evidence="4">
    <location>
        <begin position="1229"/>
        <end position="1333"/>
    </location>
</feature>
<feature type="compositionally biased region" description="Basic and acidic residues" evidence="5">
    <location>
        <begin position="309"/>
        <end position="320"/>
    </location>
</feature>
<evidence type="ECO:0000313" key="7">
    <source>
        <dbReference type="EMBL" id="ESO07317.1"/>
    </source>
</evidence>
<feature type="compositionally biased region" description="Acidic residues" evidence="5">
    <location>
        <begin position="1143"/>
        <end position="1160"/>
    </location>
</feature>